<dbReference type="GO" id="GO:0070819">
    <property type="term" value="F:menaquinone-dependent protoporphyrinogen oxidase activity"/>
    <property type="evidence" value="ECO:0007669"/>
    <property type="project" value="TreeGrafter"/>
</dbReference>
<dbReference type="Gene3D" id="3.40.50.360">
    <property type="match status" value="1"/>
</dbReference>
<protein>
    <submittedName>
        <fullName evidence="3">Flavodoxin</fullName>
    </submittedName>
</protein>
<sequence length="186" mass="20169">MSKKVLVAYASKMGATAGIAEAIGDELRAHGHSVDVAEVTSVKDVAPYDAVVLGSAIYIRRWRRDAVRFLRHNVEALRQRQVWLFHSGPVGPDKDDDQTMPPAVRHLAREIGATPAVTFAGRLEPATAKGFLARRLAAGNLGGDARDWDKIRAWSADVSAAIEATQRSTWHRPPAEHSPTAGDFLG</sequence>
<dbReference type="AlphaFoldDB" id="A0A4R0HE31"/>
<feature type="domain" description="Flavodoxin-like" evidence="2">
    <location>
        <begin position="5"/>
        <end position="159"/>
    </location>
</feature>
<dbReference type="InterPro" id="IPR052200">
    <property type="entry name" value="Protoporphyrinogen_IX_DH"/>
</dbReference>
<proteinExistence type="predicted"/>
<keyword evidence="4" id="KW-1185">Reference proteome</keyword>
<gene>
    <name evidence="3" type="ORF">E0H45_18090</name>
</gene>
<dbReference type="EMBL" id="SJJZ01000002">
    <property type="protein sequence ID" value="TCC07854.1"/>
    <property type="molecule type" value="Genomic_DNA"/>
</dbReference>
<reference evidence="3 4" key="1">
    <citation type="submission" date="2019-02" db="EMBL/GenBank/DDBJ databases">
        <title>Kribbella capetownensis sp. nov. and Kribbella speibonae sp. nov., isolated from soil.</title>
        <authorList>
            <person name="Curtis S.M."/>
            <person name="Norton I."/>
            <person name="Everest G.J."/>
            <person name="Meyers P.R."/>
        </authorList>
    </citation>
    <scope>NUCLEOTIDE SEQUENCE [LARGE SCALE GENOMIC DNA]</scope>
    <source>
        <strain evidence="3 4">KCTC 29219</strain>
    </source>
</reference>
<dbReference type="GO" id="GO:0010181">
    <property type="term" value="F:FMN binding"/>
    <property type="evidence" value="ECO:0007669"/>
    <property type="project" value="InterPro"/>
</dbReference>
<dbReference type="RefSeq" id="WP_131338727.1">
    <property type="nucleotide sequence ID" value="NZ_SJJZ01000002.1"/>
</dbReference>
<dbReference type="PROSITE" id="PS50902">
    <property type="entry name" value="FLAVODOXIN_LIKE"/>
    <property type="match status" value="1"/>
</dbReference>
<dbReference type="OrthoDB" id="129384at2"/>
<evidence type="ECO:0000256" key="1">
    <source>
        <dbReference type="SAM" id="MobiDB-lite"/>
    </source>
</evidence>
<dbReference type="PANTHER" id="PTHR38030">
    <property type="entry name" value="PROTOPORPHYRINOGEN IX DEHYDROGENASE [MENAQUINONE]"/>
    <property type="match status" value="1"/>
</dbReference>
<dbReference type="PANTHER" id="PTHR38030:SF2">
    <property type="entry name" value="PROTOPORPHYRINOGEN IX DEHYDROGENASE [QUINONE]"/>
    <property type="match status" value="1"/>
</dbReference>
<evidence type="ECO:0000313" key="3">
    <source>
        <dbReference type="EMBL" id="TCC07854.1"/>
    </source>
</evidence>
<dbReference type="InterPro" id="IPR026816">
    <property type="entry name" value="Flavodoxin_dom"/>
</dbReference>
<evidence type="ECO:0000313" key="4">
    <source>
        <dbReference type="Proteomes" id="UP000292346"/>
    </source>
</evidence>
<dbReference type="InterPro" id="IPR029039">
    <property type="entry name" value="Flavoprotein-like_sf"/>
</dbReference>
<organism evidence="3 4">
    <name type="scientific">Kribbella soli</name>
    <dbReference type="NCBI Taxonomy" id="1124743"/>
    <lineage>
        <taxon>Bacteria</taxon>
        <taxon>Bacillati</taxon>
        <taxon>Actinomycetota</taxon>
        <taxon>Actinomycetes</taxon>
        <taxon>Propionibacteriales</taxon>
        <taxon>Kribbellaceae</taxon>
        <taxon>Kribbella</taxon>
    </lineage>
</organism>
<evidence type="ECO:0000259" key="2">
    <source>
        <dbReference type="PROSITE" id="PS50902"/>
    </source>
</evidence>
<dbReference type="SUPFAM" id="SSF52218">
    <property type="entry name" value="Flavoproteins"/>
    <property type="match status" value="1"/>
</dbReference>
<dbReference type="InterPro" id="IPR008254">
    <property type="entry name" value="Flavodoxin/NO_synth"/>
</dbReference>
<comment type="caution">
    <text evidence="3">The sequence shown here is derived from an EMBL/GenBank/DDBJ whole genome shotgun (WGS) entry which is preliminary data.</text>
</comment>
<dbReference type="GO" id="GO:0006783">
    <property type="term" value="P:heme biosynthetic process"/>
    <property type="evidence" value="ECO:0007669"/>
    <property type="project" value="TreeGrafter"/>
</dbReference>
<feature type="region of interest" description="Disordered" evidence="1">
    <location>
        <begin position="165"/>
        <end position="186"/>
    </location>
</feature>
<name>A0A4R0HE31_9ACTN</name>
<accession>A0A4R0HE31</accession>
<dbReference type="Proteomes" id="UP000292346">
    <property type="component" value="Unassembled WGS sequence"/>
</dbReference>
<dbReference type="Pfam" id="PF12724">
    <property type="entry name" value="Flavodoxin_5"/>
    <property type="match status" value="1"/>
</dbReference>